<dbReference type="GO" id="GO:0016887">
    <property type="term" value="F:ATP hydrolysis activity"/>
    <property type="evidence" value="ECO:0007669"/>
    <property type="project" value="InterPro"/>
</dbReference>
<dbReference type="HOGENOM" id="CLU_000604_1_11_11"/>
<evidence type="ECO:0000259" key="6">
    <source>
        <dbReference type="PROSITE" id="PS50893"/>
    </source>
</evidence>
<dbReference type="SUPFAM" id="SSF52540">
    <property type="entry name" value="P-loop containing nucleoside triphosphate hydrolases"/>
    <property type="match status" value="1"/>
</dbReference>
<feature type="domain" description="ABC transporter" evidence="6">
    <location>
        <begin position="10"/>
        <end position="250"/>
    </location>
</feature>
<name>D6YAD1_THEBD</name>
<feature type="region of interest" description="Disordered" evidence="5">
    <location>
        <begin position="336"/>
        <end position="384"/>
    </location>
</feature>
<gene>
    <name evidence="7" type="ordered locus">Tbis_3496</name>
</gene>
<dbReference type="SMART" id="SM00382">
    <property type="entry name" value="AAA"/>
    <property type="match status" value="1"/>
</dbReference>
<keyword evidence="1" id="KW-0813">Transport</keyword>
<dbReference type="STRING" id="469371.Tbis_3496"/>
<protein>
    <submittedName>
        <fullName evidence="7">ABC transporter related protein</fullName>
    </submittedName>
</protein>
<dbReference type="PANTHER" id="PTHR42794">
    <property type="entry name" value="HEMIN IMPORT ATP-BINDING PROTEIN HMUV"/>
    <property type="match status" value="1"/>
</dbReference>
<dbReference type="EMBL" id="CP001874">
    <property type="protein sequence ID" value="ADG90184.1"/>
    <property type="molecule type" value="Genomic_DNA"/>
</dbReference>
<dbReference type="Pfam" id="PF00005">
    <property type="entry name" value="ABC_tran"/>
    <property type="match status" value="1"/>
</dbReference>
<dbReference type="Proteomes" id="UP000006640">
    <property type="component" value="Chromosome"/>
</dbReference>
<dbReference type="InterPro" id="IPR027417">
    <property type="entry name" value="P-loop_NTPase"/>
</dbReference>
<dbReference type="AlphaFoldDB" id="D6YAD1"/>
<dbReference type="CDD" id="cd03214">
    <property type="entry name" value="ABC_Iron-Siderophores_B12_Hemin"/>
    <property type="match status" value="1"/>
</dbReference>
<evidence type="ECO:0000313" key="8">
    <source>
        <dbReference type="Proteomes" id="UP000006640"/>
    </source>
</evidence>
<keyword evidence="4" id="KW-1278">Translocase</keyword>
<evidence type="ECO:0000256" key="1">
    <source>
        <dbReference type="ARBA" id="ARBA00022448"/>
    </source>
</evidence>
<keyword evidence="2" id="KW-0547">Nucleotide-binding</keyword>
<feature type="compositionally biased region" description="Basic and acidic residues" evidence="5">
    <location>
        <begin position="336"/>
        <end position="349"/>
    </location>
</feature>
<evidence type="ECO:0000256" key="2">
    <source>
        <dbReference type="ARBA" id="ARBA00022741"/>
    </source>
</evidence>
<reference evidence="7 8" key="1">
    <citation type="submission" date="2010-01" db="EMBL/GenBank/DDBJ databases">
        <title>The complete genome of Thermobispora bispora DSM 43833.</title>
        <authorList>
            <consortium name="US DOE Joint Genome Institute (JGI-PGF)"/>
            <person name="Lucas S."/>
            <person name="Copeland A."/>
            <person name="Lapidus A."/>
            <person name="Glavina del Rio T."/>
            <person name="Dalin E."/>
            <person name="Tice H."/>
            <person name="Bruce D."/>
            <person name="Goodwin L."/>
            <person name="Pitluck S."/>
            <person name="Kyrpides N."/>
            <person name="Mavromatis K."/>
            <person name="Ivanova N."/>
            <person name="Mikhailova N."/>
            <person name="Chertkov O."/>
            <person name="Brettin T."/>
            <person name="Detter J.C."/>
            <person name="Han C."/>
            <person name="Larimer F."/>
            <person name="Land M."/>
            <person name="Hauser L."/>
            <person name="Markowitz V."/>
            <person name="Cheng J.-F."/>
            <person name="Hugenholtz P."/>
            <person name="Woyke T."/>
            <person name="Wu D."/>
            <person name="Jando M."/>
            <person name="Schneider S."/>
            <person name="Klenk H.-P."/>
            <person name="Eisen J.A."/>
        </authorList>
    </citation>
    <scope>NUCLEOTIDE SEQUENCE [LARGE SCALE GENOMIC DNA]</scope>
    <source>
        <strain evidence="8">ATCC 19993 / DSM 43833 / CBS 139.67 / JCM 10125 / KCTC 9307 / NBRC 14880 / R51</strain>
    </source>
</reference>
<evidence type="ECO:0000256" key="4">
    <source>
        <dbReference type="ARBA" id="ARBA00022967"/>
    </source>
</evidence>
<dbReference type="InterPro" id="IPR003439">
    <property type="entry name" value="ABC_transporter-like_ATP-bd"/>
</dbReference>
<dbReference type="OrthoDB" id="3579586at2"/>
<dbReference type="eggNOG" id="COG1120">
    <property type="taxonomic scope" value="Bacteria"/>
</dbReference>
<dbReference type="RefSeq" id="WP_013133717.1">
    <property type="nucleotide sequence ID" value="NC_014165.1"/>
</dbReference>
<dbReference type="GO" id="GO:0005524">
    <property type="term" value="F:ATP binding"/>
    <property type="evidence" value="ECO:0007669"/>
    <property type="project" value="UniProtKB-KW"/>
</dbReference>
<feature type="compositionally biased region" description="Basic and acidic residues" evidence="5">
    <location>
        <begin position="365"/>
        <end position="384"/>
    </location>
</feature>
<evidence type="ECO:0000256" key="5">
    <source>
        <dbReference type="SAM" id="MobiDB-lite"/>
    </source>
</evidence>
<dbReference type="PANTHER" id="PTHR42794:SF1">
    <property type="entry name" value="HEMIN IMPORT ATP-BINDING PROTEIN HMUV"/>
    <property type="match status" value="1"/>
</dbReference>
<proteinExistence type="predicted"/>
<dbReference type="KEGG" id="tbi:Tbis_3496"/>
<keyword evidence="3" id="KW-0067">ATP-binding</keyword>
<keyword evidence="8" id="KW-1185">Reference proteome</keyword>
<evidence type="ECO:0000313" key="7">
    <source>
        <dbReference type="EMBL" id="ADG90184.1"/>
    </source>
</evidence>
<organism evidence="7 8">
    <name type="scientific">Thermobispora bispora (strain ATCC 19993 / DSM 43833 / CBS 139.67 / JCM 10125 / KCTC 9307 / NBRC 14880 / R51)</name>
    <dbReference type="NCBI Taxonomy" id="469371"/>
    <lineage>
        <taxon>Bacteria</taxon>
        <taxon>Bacillati</taxon>
        <taxon>Actinomycetota</taxon>
        <taxon>Actinomycetes</taxon>
        <taxon>Streptosporangiales</taxon>
        <taxon>Streptosporangiaceae</taxon>
        <taxon>Thermobispora</taxon>
    </lineage>
</organism>
<sequence length="384" mass="41345">MTGRTTGFALHDLAVGYPARRGRPEHRVLTGLNAAAAPGDLTVLIGPNGAGKSTLLRTLTGLQPPLAGTVLLDGTDIRALTAAERARRLAVVLTERDLPPLLTAWEVAGLGRYQHTGFTGRLTEADEAAVAWALESAGALHLADRQATELSDGERQRVMVARALAQEPTAIVLDEPTAFLDVGSRVTVMGLLRRLARERSLTVIASTHDLELALRIADHVWLIGSDGRLRTGTPERLTIDGSLSAVFDGDDLAFDPAAGVFVPRPRATGTVRVTAGDPHRYLLERALARYSWRAVASGPADLEITVTEGGYLAEHRGERHRFPDIEALTAWARDRARQGAADREGEPCRRGGHARQGAPGGHRAPGREPDRRGEQIHETARRGR</sequence>
<accession>D6YAD1</accession>
<dbReference type="InterPro" id="IPR003593">
    <property type="entry name" value="AAA+_ATPase"/>
</dbReference>
<dbReference type="Gene3D" id="3.40.50.300">
    <property type="entry name" value="P-loop containing nucleotide triphosphate hydrolases"/>
    <property type="match status" value="1"/>
</dbReference>
<evidence type="ECO:0000256" key="3">
    <source>
        <dbReference type="ARBA" id="ARBA00022840"/>
    </source>
</evidence>
<dbReference type="PROSITE" id="PS50893">
    <property type="entry name" value="ABC_TRANSPORTER_2"/>
    <property type="match status" value="1"/>
</dbReference>